<accession>A0A2N0UWK6</accession>
<proteinExistence type="predicted"/>
<organism evidence="1 2">
    <name type="scientific">Ruminococcus bromii</name>
    <dbReference type="NCBI Taxonomy" id="40518"/>
    <lineage>
        <taxon>Bacteria</taxon>
        <taxon>Bacillati</taxon>
        <taxon>Bacillota</taxon>
        <taxon>Clostridia</taxon>
        <taxon>Eubacteriales</taxon>
        <taxon>Oscillospiraceae</taxon>
        <taxon>Ruminococcus</taxon>
    </lineage>
</organism>
<sequence length="154" mass="17962">MLEVAICPKCGEVNYPALESYKKCYCCWVGFLKRPRKLLFEVTEQLQREHFERNVLGSQEAEYLFWYEKFLKDCPEYDNSLYEEHLNNNRRWDLVTKQRLNELSSKPTVKCPYCGSLRTTKISTSSKVASSLTLGLASNKIGKNYQCNDCKATF</sequence>
<name>A0A2N0UWK6_9FIRM</name>
<dbReference type="RefSeq" id="WP_101028836.1">
    <property type="nucleotide sequence ID" value="NZ_CABMMZ010000039.1"/>
</dbReference>
<comment type="caution">
    <text evidence="1">The sequence shown here is derived from an EMBL/GenBank/DDBJ whole genome shotgun (WGS) entry which is preliminary data.</text>
</comment>
<dbReference type="EMBL" id="NNSR01000039">
    <property type="protein sequence ID" value="PKD31392.1"/>
    <property type="molecule type" value="Genomic_DNA"/>
</dbReference>
<gene>
    <name evidence="1" type="ORF">RBATCC27255_00772</name>
</gene>
<evidence type="ECO:0000313" key="2">
    <source>
        <dbReference type="Proteomes" id="UP000233425"/>
    </source>
</evidence>
<protein>
    <submittedName>
        <fullName evidence="1">Uncharacterized protein</fullName>
    </submittedName>
</protein>
<reference evidence="1" key="1">
    <citation type="journal article" date="2018" name="Environ. Microbiol.">
        <title>Sporulation capability and amylosome conservation among diverse human colonic and rumen isolates of the keystone starch-degrader Ruminococcus bromii.</title>
        <authorList>
            <person name="Mukhopadhya I."/>
            <person name="Morais S."/>
            <person name="Laverde-Gomez J."/>
            <person name="Sheridan P.O."/>
            <person name="Walker A.W."/>
            <person name="Kelly W."/>
            <person name="Klieve A.V."/>
            <person name="Ouwerkerk D."/>
            <person name="Duncan S.H."/>
            <person name="Louis P."/>
            <person name="Koropatkin N."/>
            <person name="Cockburn D."/>
            <person name="Kibler R."/>
            <person name="Cooper P.J."/>
            <person name="Sandoval C."/>
            <person name="Crost E."/>
            <person name="Juge N."/>
            <person name="Bayer E.A."/>
            <person name="Flint H.J."/>
        </authorList>
    </citation>
    <scope>NUCLEOTIDE SEQUENCE [LARGE SCALE GENOMIC DNA]</scope>
    <source>
        <strain evidence="1">ATCC 27255</strain>
    </source>
</reference>
<dbReference type="AlphaFoldDB" id="A0A2N0UWK6"/>
<evidence type="ECO:0000313" key="1">
    <source>
        <dbReference type="EMBL" id="PKD31392.1"/>
    </source>
</evidence>
<keyword evidence="2" id="KW-1185">Reference proteome</keyword>
<dbReference type="Proteomes" id="UP000233425">
    <property type="component" value="Unassembled WGS sequence"/>
</dbReference>